<dbReference type="OrthoDB" id="164118at2"/>
<feature type="transmembrane region" description="Helical" evidence="1">
    <location>
        <begin position="241"/>
        <end position="259"/>
    </location>
</feature>
<keyword evidence="1" id="KW-1133">Transmembrane helix</keyword>
<keyword evidence="1" id="KW-0472">Membrane</keyword>
<evidence type="ECO:0000256" key="1">
    <source>
        <dbReference type="SAM" id="Phobius"/>
    </source>
</evidence>
<feature type="transmembrane region" description="Helical" evidence="1">
    <location>
        <begin position="26"/>
        <end position="46"/>
    </location>
</feature>
<organism evidence="2 3">
    <name type="scientific">Thermobaculum terrenum (strain ATCC BAA-798 / CCMEE 7001 / YNP1)</name>
    <dbReference type="NCBI Taxonomy" id="525904"/>
    <lineage>
        <taxon>Bacteria</taxon>
        <taxon>Bacillati</taxon>
        <taxon>Chloroflexota</taxon>
        <taxon>Chloroflexia</taxon>
        <taxon>Candidatus Thermobaculales</taxon>
        <taxon>Candidatus Thermobaculaceae</taxon>
        <taxon>Thermobaculum</taxon>
    </lineage>
</organism>
<proteinExistence type="predicted"/>
<reference evidence="3" key="1">
    <citation type="journal article" date="2010" name="Stand. Genomic Sci.">
        <title>Complete genome sequence of 'Thermobaculum terrenum' type strain (YNP1).</title>
        <authorList>
            <person name="Kiss H."/>
            <person name="Cleland D."/>
            <person name="Lapidus A."/>
            <person name="Lucas S."/>
            <person name="Glavina Del Rio T."/>
            <person name="Nolan M."/>
            <person name="Tice H."/>
            <person name="Han C."/>
            <person name="Goodwin L."/>
            <person name="Pitluck S."/>
            <person name="Liolios K."/>
            <person name="Ivanova N."/>
            <person name="Mavromatis K."/>
            <person name="Ovchinnikova G."/>
            <person name="Pati A."/>
            <person name="Chen A."/>
            <person name="Palaniappan K."/>
            <person name="Land M."/>
            <person name="Hauser L."/>
            <person name="Chang Y."/>
            <person name="Jeffries C."/>
            <person name="Lu M."/>
            <person name="Brettin T."/>
            <person name="Detter J."/>
            <person name="Goker M."/>
            <person name="Tindall B."/>
            <person name="Beck B."/>
            <person name="McDermott T."/>
            <person name="Woyke T."/>
            <person name="Bristow J."/>
            <person name="Eisen J."/>
            <person name="Markowitz V."/>
            <person name="Hugenholtz P."/>
            <person name="Kyrpides N."/>
            <person name="Klenk H."/>
            <person name="Cheng J."/>
        </authorList>
    </citation>
    <scope>NUCLEOTIDE SEQUENCE [LARGE SCALE GENOMIC DNA]</scope>
    <source>
        <strain evidence="3">ATCC BAA-798 / YNP1</strain>
    </source>
</reference>
<keyword evidence="3" id="KW-1185">Reference proteome</keyword>
<dbReference type="EMBL" id="CP001826">
    <property type="protein sequence ID" value="ACZ42888.1"/>
    <property type="molecule type" value="Genomic_DNA"/>
</dbReference>
<gene>
    <name evidence="2" type="ordered locus">Tter_1983</name>
</gene>
<keyword evidence="1" id="KW-0812">Transmembrane</keyword>
<dbReference type="Proteomes" id="UP000000323">
    <property type="component" value="Chromosome 2"/>
</dbReference>
<evidence type="ECO:0008006" key="4">
    <source>
        <dbReference type="Google" id="ProtNLM"/>
    </source>
</evidence>
<evidence type="ECO:0000313" key="3">
    <source>
        <dbReference type="Proteomes" id="UP000000323"/>
    </source>
</evidence>
<feature type="transmembrane region" description="Helical" evidence="1">
    <location>
        <begin position="104"/>
        <end position="129"/>
    </location>
</feature>
<feature type="transmembrane region" description="Helical" evidence="1">
    <location>
        <begin position="141"/>
        <end position="161"/>
    </location>
</feature>
<dbReference type="AlphaFoldDB" id="D1CGL7"/>
<dbReference type="RefSeq" id="WP_012875919.1">
    <property type="nucleotide sequence ID" value="NC_013526.1"/>
</dbReference>
<feature type="transmembrane region" description="Helical" evidence="1">
    <location>
        <begin position="66"/>
        <end position="92"/>
    </location>
</feature>
<dbReference type="KEGG" id="ttr:Tter_1983"/>
<dbReference type="HOGENOM" id="CLU_065506_2_0_0"/>
<feature type="transmembrane region" description="Helical" evidence="1">
    <location>
        <begin position="204"/>
        <end position="229"/>
    </location>
</feature>
<dbReference type="STRING" id="525904.Tter_1983"/>
<protein>
    <recommendedName>
        <fullName evidence="4">Metal-binding integral membrane protein-like protein</fullName>
    </recommendedName>
</protein>
<dbReference type="eggNOG" id="COG5486">
    <property type="taxonomic scope" value="Bacteria"/>
</dbReference>
<accession>D1CGL7</accession>
<dbReference type="Pfam" id="PF09948">
    <property type="entry name" value="PpoB2"/>
    <property type="match status" value="1"/>
</dbReference>
<sequence>MSQANSHEVHQHGTNALQVLRRRENLWITVALLTITLGAWIYTIYRPNPMGGMDGGMMTGGGMSDVTLFLLGWSVMMVAMMIPATLPLILLYRTVSRTRTTVSSFPWLGMGGLLAGYLAVWVVVGLPVYAYSLLADQMGSWGTALPAALLVAGGLYQFTALKRSCHSRCSSPLFFLMQYYKPGLSGAIRLGILHGIDCLGCCAGLMVGLVALGMMNLALMLTAAVIIFAEKTLPSGHRVSRPLGMAMVAGGILLLALSLTNGNHMTM</sequence>
<evidence type="ECO:0000313" key="2">
    <source>
        <dbReference type="EMBL" id="ACZ42888.1"/>
    </source>
</evidence>
<dbReference type="InterPro" id="IPR018688">
    <property type="entry name" value="PpoB2-like"/>
</dbReference>
<name>D1CGL7_THET1</name>